<gene>
    <name evidence="1" type="ORF">LTS18_005019</name>
</gene>
<evidence type="ECO:0000313" key="2">
    <source>
        <dbReference type="Proteomes" id="UP001186974"/>
    </source>
</evidence>
<comment type="caution">
    <text evidence="1">The sequence shown here is derived from an EMBL/GenBank/DDBJ whole genome shotgun (WGS) entry which is preliminary data.</text>
</comment>
<accession>A0ACC3DRK2</accession>
<keyword evidence="2" id="KW-1185">Reference proteome</keyword>
<dbReference type="Proteomes" id="UP001186974">
    <property type="component" value="Unassembled WGS sequence"/>
</dbReference>
<evidence type="ECO:0000313" key="1">
    <source>
        <dbReference type="EMBL" id="KAK3079371.1"/>
    </source>
</evidence>
<reference evidence="1" key="1">
    <citation type="submission" date="2024-09" db="EMBL/GenBank/DDBJ databases">
        <title>Black Yeasts Isolated from many extreme environments.</title>
        <authorList>
            <person name="Coleine C."/>
            <person name="Stajich J.E."/>
            <person name="Selbmann L."/>
        </authorList>
    </citation>
    <scope>NUCLEOTIDE SEQUENCE</scope>
    <source>
        <strain evidence="1">CCFEE 5737</strain>
    </source>
</reference>
<dbReference type="EMBL" id="JAWDJW010001188">
    <property type="protein sequence ID" value="KAK3079371.1"/>
    <property type="molecule type" value="Genomic_DNA"/>
</dbReference>
<name>A0ACC3DRK2_9PEZI</name>
<sequence length="590" mass="65913">MAGNSVPAFQHHVNQAETFAFTDSDAFQYSHYFSSSSFAPETFPFPTLTVTARPLSDQPLQTTSFTWPATSSSLRSSLHEELQHYEELWRQNRAREAAHRAQEEEAFRTVLGRMRAISMEPALMQQDIHTGGEIDMDSAFEKRHQNQSIEPSHLQQVLGHEFAQSWPQFCSKIVHLGSDPVTESRTAQTQMPKPPKPPRETSSSDSDRRSETDSLLGYCSPVADEPRESHKQKAQRLLRQLHAGTRPALRISPTRSPSMTPISSERLQGILGKRPIEANSGAPLKRLRTSTDHFLEPHVLENRLNNRQFEVCGFWHSSVESRANSEVSQRQGSLIKDSDGPLFPATPTHPGTDSPSGTVPSADLEPQPSQCFSNALAGVDNGATQAKFPPTQSAKFKKIGLVNSSSPLSKRNRAMYAHARELIDEFGQQPFCSDDSDSDNGGRVPACHNPHKTQPRSYARVSKSRGPGRNEASIARPIKKPTPKFKTHPQQPKSEYERRRDANMARNKALFEQLQRDSEASGLTPRRKQTLKTVAGKKRTREVEADWTGYDIAHGRATRAAAVKARVKASAGEAQILRWEQSLWDEEYGE</sequence>
<proteinExistence type="predicted"/>
<organism evidence="1 2">
    <name type="scientific">Coniosporium uncinatum</name>
    <dbReference type="NCBI Taxonomy" id="93489"/>
    <lineage>
        <taxon>Eukaryota</taxon>
        <taxon>Fungi</taxon>
        <taxon>Dikarya</taxon>
        <taxon>Ascomycota</taxon>
        <taxon>Pezizomycotina</taxon>
        <taxon>Dothideomycetes</taxon>
        <taxon>Dothideomycetes incertae sedis</taxon>
        <taxon>Coniosporium</taxon>
    </lineage>
</organism>
<protein>
    <submittedName>
        <fullName evidence="1">Uncharacterized protein</fullName>
    </submittedName>
</protein>